<dbReference type="FunFam" id="3.20.20.140:FF:000005">
    <property type="entry name" value="TatD family hydrolase"/>
    <property type="match status" value="1"/>
</dbReference>
<accession>A0AA47KJZ3</accession>
<dbReference type="PROSITE" id="PS01091">
    <property type="entry name" value="TATD_3"/>
    <property type="match status" value="1"/>
</dbReference>
<dbReference type="PIRSF" id="PIRSF005902">
    <property type="entry name" value="DNase_TatD"/>
    <property type="match status" value="1"/>
</dbReference>
<feature type="binding site" evidence="4">
    <location>
        <position position="131"/>
    </location>
    <ligand>
        <name>a divalent metal cation</name>
        <dbReference type="ChEBI" id="CHEBI:60240"/>
        <label>2</label>
    </ligand>
</feature>
<protein>
    <submittedName>
        <fullName evidence="5">TatD family hydrolase</fullName>
    </submittedName>
</protein>
<dbReference type="EMBL" id="CP114588">
    <property type="protein sequence ID" value="WBA08227.1"/>
    <property type="molecule type" value="Genomic_DNA"/>
</dbReference>
<dbReference type="GO" id="GO:0046872">
    <property type="term" value="F:metal ion binding"/>
    <property type="evidence" value="ECO:0007669"/>
    <property type="project" value="UniProtKB-KW"/>
</dbReference>
<organism evidence="5 6">
    <name type="scientific">Salinivibrio kushneri</name>
    <dbReference type="NCBI Taxonomy" id="1908198"/>
    <lineage>
        <taxon>Bacteria</taxon>
        <taxon>Pseudomonadati</taxon>
        <taxon>Pseudomonadota</taxon>
        <taxon>Gammaproteobacteria</taxon>
        <taxon>Vibrionales</taxon>
        <taxon>Vibrionaceae</taxon>
        <taxon>Salinivibrio</taxon>
    </lineage>
</organism>
<dbReference type="Pfam" id="PF01026">
    <property type="entry name" value="TatD_DNase"/>
    <property type="match status" value="1"/>
</dbReference>
<dbReference type="AlphaFoldDB" id="A0AA47KJZ3"/>
<evidence type="ECO:0000256" key="4">
    <source>
        <dbReference type="PIRSR" id="PIRSR005902-1"/>
    </source>
</evidence>
<evidence type="ECO:0000313" key="5">
    <source>
        <dbReference type="EMBL" id="WBA08227.1"/>
    </source>
</evidence>
<feature type="binding site" evidence="4">
    <location>
        <position position="7"/>
    </location>
    <ligand>
        <name>a divalent metal cation</name>
        <dbReference type="ChEBI" id="CHEBI:60240"/>
        <label>1</label>
    </ligand>
</feature>
<proteinExistence type="inferred from homology"/>
<comment type="similarity">
    <text evidence="1">Belongs to the metallo-dependent hydrolases superfamily. TatD-type hydrolase family.</text>
</comment>
<evidence type="ECO:0000256" key="2">
    <source>
        <dbReference type="ARBA" id="ARBA00022723"/>
    </source>
</evidence>
<dbReference type="CDD" id="cd01310">
    <property type="entry name" value="TatD_DNAse"/>
    <property type="match status" value="1"/>
</dbReference>
<name>A0AA47KJZ3_9GAMM</name>
<feature type="binding site" evidence="4">
    <location>
        <position position="93"/>
    </location>
    <ligand>
        <name>a divalent metal cation</name>
        <dbReference type="ChEBI" id="CHEBI:60240"/>
        <label>1</label>
    </ligand>
</feature>
<gene>
    <name evidence="5" type="ORF">N8M53_10420</name>
</gene>
<dbReference type="Proteomes" id="UP001164748">
    <property type="component" value="Chromosome"/>
</dbReference>
<evidence type="ECO:0000256" key="1">
    <source>
        <dbReference type="ARBA" id="ARBA00009275"/>
    </source>
</evidence>
<feature type="binding site" evidence="4">
    <location>
        <position position="204"/>
    </location>
    <ligand>
        <name>a divalent metal cation</name>
        <dbReference type="ChEBI" id="CHEBI:60240"/>
        <label>1</label>
    </ligand>
</feature>
<sequence>MIDTHCHFDFSPFREAPESYWRAARESGVTRMVIPSVSEDNWSAVLSLTERLHGVYAGLGLHPCFLDAHTDDSLGKLERALALRPARCIAVGEAGLDFFVANQDTAQQRQHALLEGQLWLARHYDLPIILHSRKAHNQLLRMVKAYPGVRGVLHAFSGSEQQGKQFIDAGLMLGVGGTVTYPRAQKTRRAIAQLPLSNLVLETDAPDMPLAGFQGKPNTPSQVSRVADVVAELKSCDKDHLVAETSDNAERLFGFD</sequence>
<dbReference type="InterPro" id="IPR001130">
    <property type="entry name" value="TatD-like"/>
</dbReference>
<dbReference type="GO" id="GO:0016788">
    <property type="term" value="F:hydrolase activity, acting on ester bonds"/>
    <property type="evidence" value="ECO:0007669"/>
    <property type="project" value="InterPro"/>
</dbReference>
<keyword evidence="2 4" id="KW-0479">Metal-binding</keyword>
<dbReference type="PANTHER" id="PTHR46124:SF3">
    <property type="entry name" value="HYDROLASE"/>
    <property type="match status" value="1"/>
</dbReference>
<feature type="binding site" evidence="4">
    <location>
        <position position="5"/>
    </location>
    <ligand>
        <name>a divalent metal cation</name>
        <dbReference type="ChEBI" id="CHEBI:60240"/>
        <label>1</label>
    </ligand>
</feature>
<dbReference type="InterPro" id="IPR018228">
    <property type="entry name" value="DNase_TatD-rel_CS"/>
</dbReference>
<keyword evidence="3 5" id="KW-0378">Hydrolase</keyword>
<reference evidence="5" key="1">
    <citation type="submission" date="2022-09" db="EMBL/GenBank/DDBJ databases">
        <authorList>
            <person name="Li Z.-J."/>
        </authorList>
    </citation>
    <scope>NUCLEOTIDE SEQUENCE</scope>
    <source>
        <strain evidence="5">TGB11</strain>
    </source>
</reference>
<dbReference type="InterPro" id="IPR032466">
    <property type="entry name" value="Metal_Hydrolase"/>
</dbReference>
<dbReference type="PROSITE" id="PS01137">
    <property type="entry name" value="TATD_1"/>
    <property type="match status" value="1"/>
</dbReference>
<evidence type="ECO:0000256" key="3">
    <source>
        <dbReference type="ARBA" id="ARBA00022801"/>
    </source>
</evidence>
<dbReference type="PANTHER" id="PTHR46124">
    <property type="entry name" value="D-AMINOACYL-TRNA DEACYLASE"/>
    <property type="match status" value="1"/>
</dbReference>
<dbReference type="RefSeq" id="WP_269578728.1">
    <property type="nucleotide sequence ID" value="NZ_CP114588.1"/>
</dbReference>
<dbReference type="GO" id="GO:0005829">
    <property type="term" value="C:cytosol"/>
    <property type="evidence" value="ECO:0007669"/>
    <property type="project" value="TreeGrafter"/>
</dbReference>
<dbReference type="Gene3D" id="3.20.20.140">
    <property type="entry name" value="Metal-dependent hydrolases"/>
    <property type="match status" value="1"/>
</dbReference>
<feature type="binding site" evidence="4">
    <location>
        <position position="154"/>
    </location>
    <ligand>
        <name>a divalent metal cation</name>
        <dbReference type="ChEBI" id="CHEBI:60240"/>
        <label>2</label>
    </ligand>
</feature>
<dbReference type="SUPFAM" id="SSF51556">
    <property type="entry name" value="Metallo-dependent hydrolases"/>
    <property type="match status" value="1"/>
</dbReference>
<evidence type="ECO:0000313" key="6">
    <source>
        <dbReference type="Proteomes" id="UP001164748"/>
    </source>
</evidence>